<dbReference type="InterPro" id="IPR036465">
    <property type="entry name" value="vWFA_dom_sf"/>
</dbReference>
<dbReference type="OrthoDB" id="312927at2759"/>
<dbReference type="InParanoid" id="A0CCS0"/>
<reference evidence="4 5" key="1">
    <citation type="journal article" date="2006" name="Nature">
        <title>Global trends of whole-genome duplications revealed by the ciliate Paramecium tetraurelia.</title>
        <authorList>
            <consortium name="Genoscope"/>
            <person name="Aury J.-M."/>
            <person name="Jaillon O."/>
            <person name="Duret L."/>
            <person name="Noel B."/>
            <person name="Jubin C."/>
            <person name="Porcel B.M."/>
            <person name="Segurens B."/>
            <person name="Daubin V."/>
            <person name="Anthouard V."/>
            <person name="Aiach N."/>
            <person name="Arnaiz O."/>
            <person name="Billaut A."/>
            <person name="Beisson J."/>
            <person name="Blanc I."/>
            <person name="Bouhouche K."/>
            <person name="Camara F."/>
            <person name="Duharcourt S."/>
            <person name="Guigo R."/>
            <person name="Gogendeau D."/>
            <person name="Katinka M."/>
            <person name="Keller A.-M."/>
            <person name="Kissmehl R."/>
            <person name="Klotz C."/>
            <person name="Koll F."/>
            <person name="Le Moue A."/>
            <person name="Lepere C."/>
            <person name="Malinsky S."/>
            <person name="Nowacki M."/>
            <person name="Nowak J.K."/>
            <person name="Plattner H."/>
            <person name="Poulain J."/>
            <person name="Ruiz F."/>
            <person name="Serrano V."/>
            <person name="Zagulski M."/>
            <person name="Dessen P."/>
            <person name="Betermier M."/>
            <person name="Weissenbach J."/>
            <person name="Scarpelli C."/>
            <person name="Schachter V."/>
            <person name="Sperling L."/>
            <person name="Meyer E."/>
            <person name="Cohen J."/>
            <person name="Wincker P."/>
        </authorList>
    </citation>
    <scope>NUCLEOTIDE SEQUENCE [LARGE SCALE GENOMIC DNA]</scope>
    <source>
        <strain evidence="4 5">Stock d4-2</strain>
    </source>
</reference>
<feature type="compositionally biased region" description="Basic and acidic residues" evidence="1">
    <location>
        <begin position="969"/>
        <end position="981"/>
    </location>
</feature>
<evidence type="ECO:0000313" key="5">
    <source>
        <dbReference type="Proteomes" id="UP000000600"/>
    </source>
</evidence>
<dbReference type="InterPro" id="IPR013694">
    <property type="entry name" value="VIT"/>
</dbReference>
<dbReference type="EMBL" id="CT868061">
    <property type="protein sequence ID" value="CAK68587.1"/>
    <property type="molecule type" value="Genomic_DNA"/>
</dbReference>
<sequence>MITNQLFNPQLGSKQFAVPRQENRACCFYPRRLLICYDFIKRIPIPLKAVHYFLKVQSGFLIVELKQTYSTQSYNEPIELEYLFSINKNAAVTKMIVELGDTKVYGIVKEKEEARQEYEEGIKQGKTMAYSEQDEEFPEIKRVKIGALAPKKELNITFEYIQPLDVFLNKLWKVEVQPMVDENYFSLNKQQQRTQNLYFERLSRYIQKFVQIDQFVYNFKQDISVSIDIGSPITYYKCPTHKILSGNAKNEYAKEQISQENLKKLYLMLEDTPSNFIPTKQFTLLFSSDDVNLPRAFLSHTNNDALFAQKYCATLTFIPKFNQTTLDDAYSQYLEELNIAENQAINRGTYLFFIDRSGSMSGGRIKKAKQSLILFLRSLPDNCRFNIISFGTMFRSLWSDSKQYSQDTLDEAIKHVNAMEANMQGTEIFKPFQDVIYNNQYGKSKTTTLNIFLLTDGEVDVFPIIDLVKRNNKAETRVYTLGIGEGCSQYLIKNLADVGNGKFQFVADDEDINAKVIDLLEDSMTPYLQGFNLESNISNIAQIIPNPESIVCLKKNQELTIQVLFSLEQVTDNLQLTLSCFDPQEQKPIKYSVSLNINNSQENEYFHKLASHKFITYYENSLNYGENHVNFIKINKDTIDDQDIINSSVTHQILSSKTAFVCEVCDLEDQFKQQMKQKVQITQIKQNQSVDQQLIGLQRLVPCSSNLYRPTSSKGCRQMQSQLSSQPQIQRKILFKFNSKMAADLRTRRYEKDDKLNSLQKECNQEMSYKSKKQTQNLMEEQRAFPKIVKLIKFNQFQGQIKKMEYDQLISYAKADGGFLFDEQVEKQINFEGWKNEESYPQNIWLTLLALLYLDQYCSQNRKSWQLKWSFLQVVEGIITKEYQTTNLIQHFVSQISIIFINLFNEFKINAKYSVQGDWCTQTSHLDAIPITAFVYQFFEYGFHQIPYCLKPQYQQSALLEESLPSSKRPKESKEERKSNE</sequence>
<dbReference type="PANTHER" id="PTHR45737">
    <property type="entry name" value="VON WILLEBRAND FACTOR A DOMAIN-CONTAINING PROTEIN 5A"/>
    <property type="match status" value="1"/>
</dbReference>
<dbReference type="STRING" id="5888.A0CCS0"/>
<dbReference type="Gene3D" id="3.40.50.410">
    <property type="entry name" value="von Willebrand factor, type A domain"/>
    <property type="match status" value="1"/>
</dbReference>
<dbReference type="GeneID" id="5021769"/>
<evidence type="ECO:0000259" key="3">
    <source>
        <dbReference type="PROSITE" id="PS51468"/>
    </source>
</evidence>
<gene>
    <name evidence="4" type="ORF">GSPATT00037372001</name>
</gene>
<dbReference type="Pfam" id="PF08487">
    <property type="entry name" value="VIT"/>
    <property type="match status" value="1"/>
</dbReference>
<dbReference type="PROSITE" id="PS51468">
    <property type="entry name" value="VIT"/>
    <property type="match status" value="1"/>
</dbReference>
<feature type="domain" description="VIT" evidence="3">
    <location>
        <begin position="31"/>
        <end position="162"/>
    </location>
</feature>
<evidence type="ECO:0000256" key="1">
    <source>
        <dbReference type="SAM" id="MobiDB-lite"/>
    </source>
</evidence>
<dbReference type="PROSITE" id="PS50234">
    <property type="entry name" value="VWFA"/>
    <property type="match status" value="1"/>
</dbReference>
<dbReference type="HOGENOM" id="CLU_016881_0_0_1"/>
<dbReference type="KEGG" id="ptm:GSPATT00037372001"/>
<dbReference type="SUPFAM" id="SSF53300">
    <property type="entry name" value="vWA-like"/>
    <property type="match status" value="1"/>
</dbReference>
<feature type="region of interest" description="Disordered" evidence="1">
    <location>
        <begin position="961"/>
        <end position="981"/>
    </location>
</feature>
<evidence type="ECO:0008006" key="6">
    <source>
        <dbReference type="Google" id="ProtNLM"/>
    </source>
</evidence>
<dbReference type="eggNOG" id="ENOG502QRPK">
    <property type="taxonomic scope" value="Eukaryota"/>
</dbReference>
<organism evidence="4 5">
    <name type="scientific">Paramecium tetraurelia</name>
    <dbReference type="NCBI Taxonomy" id="5888"/>
    <lineage>
        <taxon>Eukaryota</taxon>
        <taxon>Sar</taxon>
        <taxon>Alveolata</taxon>
        <taxon>Ciliophora</taxon>
        <taxon>Intramacronucleata</taxon>
        <taxon>Oligohymenophorea</taxon>
        <taxon>Peniculida</taxon>
        <taxon>Parameciidae</taxon>
        <taxon>Paramecium</taxon>
    </lineage>
</organism>
<dbReference type="AlphaFoldDB" id="A0CCS0"/>
<dbReference type="PANTHER" id="PTHR45737:SF6">
    <property type="entry name" value="VON WILLEBRAND FACTOR A DOMAIN-CONTAINING PROTEIN 5A"/>
    <property type="match status" value="1"/>
</dbReference>
<feature type="domain" description="VWFA" evidence="2">
    <location>
        <begin position="349"/>
        <end position="528"/>
    </location>
</feature>
<dbReference type="OMA" id="MQGTEIF"/>
<protein>
    <recommendedName>
        <fullName evidence="6">VWFA domain-containing protein</fullName>
    </recommendedName>
</protein>
<dbReference type="Proteomes" id="UP000000600">
    <property type="component" value="Unassembled WGS sequence"/>
</dbReference>
<proteinExistence type="predicted"/>
<dbReference type="InterPro" id="IPR002035">
    <property type="entry name" value="VWF_A"/>
</dbReference>
<dbReference type="Pfam" id="PF13768">
    <property type="entry name" value="VWA_3"/>
    <property type="match status" value="1"/>
</dbReference>
<accession>A0CCS0</accession>
<keyword evidence="5" id="KW-1185">Reference proteome</keyword>
<evidence type="ECO:0000259" key="2">
    <source>
        <dbReference type="PROSITE" id="PS50234"/>
    </source>
</evidence>
<name>A0CCS0_PARTE</name>
<evidence type="ECO:0000313" key="4">
    <source>
        <dbReference type="EMBL" id="CAK68587.1"/>
    </source>
</evidence>
<dbReference type="SMART" id="SM00327">
    <property type="entry name" value="VWA"/>
    <property type="match status" value="1"/>
</dbReference>
<dbReference type="RefSeq" id="XP_001435984.1">
    <property type="nucleotide sequence ID" value="XM_001435947.1"/>
</dbReference>
<dbReference type="SMART" id="SM00609">
    <property type="entry name" value="VIT"/>
    <property type="match status" value="1"/>
</dbReference>